<dbReference type="GO" id="GO:0043139">
    <property type="term" value="F:5'-3' DNA helicase activity"/>
    <property type="evidence" value="ECO:0007669"/>
    <property type="project" value="TreeGrafter"/>
</dbReference>
<accession>A0AAD9Z0T6</accession>
<dbReference type="InterPro" id="IPR050534">
    <property type="entry name" value="Coronavir_polyprotein_1ab"/>
</dbReference>
<keyword evidence="4" id="KW-0067">ATP-binding</keyword>
<dbReference type="EMBL" id="JASNWA010000011">
    <property type="protein sequence ID" value="KAK3167303.1"/>
    <property type="molecule type" value="Genomic_DNA"/>
</dbReference>
<dbReference type="SUPFAM" id="SSF52540">
    <property type="entry name" value="P-loop containing nucleoside triphosphate hydrolases"/>
    <property type="match status" value="1"/>
</dbReference>
<keyword evidence="7" id="KW-1185">Reference proteome</keyword>
<protein>
    <recommendedName>
        <fullName evidence="5">DNA2/NAM7 helicase-like C-terminal domain-containing protein</fullName>
    </recommendedName>
</protein>
<gene>
    <name evidence="6" type="ORF">OEA41_010430</name>
</gene>
<keyword evidence="2" id="KW-0378">Hydrolase</keyword>
<evidence type="ECO:0000259" key="5">
    <source>
        <dbReference type="Pfam" id="PF13087"/>
    </source>
</evidence>
<dbReference type="GO" id="GO:0005524">
    <property type="term" value="F:ATP binding"/>
    <property type="evidence" value="ECO:0007669"/>
    <property type="project" value="UniProtKB-KW"/>
</dbReference>
<comment type="caution">
    <text evidence="6">The sequence shown here is derived from an EMBL/GenBank/DDBJ whole genome shotgun (WGS) entry which is preliminary data.</text>
</comment>
<evidence type="ECO:0000313" key="6">
    <source>
        <dbReference type="EMBL" id="KAK3167303.1"/>
    </source>
</evidence>
<evidence type="ECO:0000313" key="7">
    <source>
        <dbReference type="Proteomes" id="UP001276659"/>
    </source>
</evidence>
<dbReference type="AlphaFoldDB" id="A0AAD9Z0T6"/>
<dbReference type="InterPro" id="IPR027417">
    <property type="entry name" value="P-loop_NTPase"/>
</dbReference>
<feature type="domain" description="DNA2/NAM7 helicase-like C-terminal" evidence="5">
    <location>
        <begin position="40"/>
        <end position="190"/>
    </location>
</feature>
<organism evidence="6 7">
    <name type="scientific">Lepraria neglecta</name>
    <dbReference type="NCBI Taxonomy" id="209136"/>
    <lineage>
        <taxon>Eukaryota</taxon>
        <taxon>Fungi</taxon>
        <taxon>Dikarya</taxon>
        <taxon>Ascomycota</taxon>
        <taxon>Pezizomycotina</taxon>
        <taxon>Lecanoromycetes</taxon>
        <taxon>OSLEUM clade</taxon>
        <taxon>Lecanoromycetidae</taxon>
        <taxon>Lecanorales</taxon>
        <taxon>Lecanorineae</taxon>
        <taxon>Stereocaulaceae</taxon>
        <taxon>Lepraria</taxon>
    </lineage>
</organism>
<evidence type="ECO:0000256" key="4">
    <source>
        <dbReference type="ARBA" id="ARBA00022840"/>
    </source>
</evidence>
<dbReference type="PANTHER" id="PTHR43788:SF8">
    <property type="entry name" value="DNA-BINDING PROTEIN SMUBP-2"/>
    <property type="match status" value="1"/>
</dbReference>
<proteinExistence type="predicted"/>
<dbReference type="CDD" id="cd18808">
    <property type="entry name" value="SF1_C_Upf1"/>
    <property type="match status" value="1"/>
</dbReference>
<dbReference type="Gene3D" id="3.40.50.300">
    <property type="entry name" value="P-loop containing nucleotide triphosphate hydrolases"/>
    <property type="match status" value="1"/>
</dbReference>
<dbReference type="PANTHER" id="PTHR43788">
    <property type="entry name" value="DNA2/NAM7 HELICASE FAMILY MEMBER"/>
    <property type="match status" value="1"/>
</dbReference>
<sequence>MRATLYPYLEDHESTHGRDAVPVMADRVWWLDHQVPEDVPDPRSATAKSCSNAFEVEIVVGLVEHLVNTNEYDFKDITILTPYNGQLAAFTERLSGTCSLWLSETDRESLIDDGLLDPEDIHLGGKTDVQISTMLKLATIDNFQGEESRVVILSTVRSNPEGRVGFLRTPNRINVGCSRARNGFYIVGNASLIRGVGMWHQIVDALSAKGKIGPGFRIEEPSFTLFFGVLEGIALWPSLRCAMPRRNLSSLPPSLPEILPTRWLLESLQ</sequence>
<dbReference type="InterPro" id="IPR047187">
    <property type="entry name" value="SF1_C_Upf1"/>
</dbReference>
<dbReference type="GO" id="GO:0016787">
    <property type="term" value="F:hydrolase activity"/>
    <property type="evidence" value="ECO:0007669"/>
    <property type="project" value="UniProtKB-KW"/>
</dbReference>
<keyword evidence="1" id="KW-0547">Nucleotide-binding</keyword>
<evidence type="ECO:0000256" key="1">
    <source>
        <dbReference type="ARBA" id="ARBA00022741"/>
    </source>
</evidence>
<name>A0AAD9Z0T6_9LECA</name>
<keyword evidence="3" id="KW-0347">Helicase</keyword>
<dbReference type="Proteomes" id="UP001276659">
    <property type="component" value="Unassembled WGS sequence"/>
</dbReference>
<dbReference type="InterPro" id="IPR041679">
    <property type="entry name" value="DNA2/NAM7-like_C"/>
</dbReference>
<reference evidence="6" key="1">
    <citation type="submission" date="2022-11" db="EMBL/GenBank/DDBJ databases">
        <title>Chromosomal genome sequence assembly and mating type (MAT) locus characterization of the leprose asexual lichenized fungus Lepraria neglecta (Nyl.) Erichsen.</title>
        <authorList>
            <person name="Allen J.L."/>
            <person name="Pfeffer B."/>
        </authorList>
    </citation>
    <scope>NUCLEOTIDE SEQUENCE</scope>
    <source>
        <strain evidence="6">Allen 5258</strain>
    </source>
</reference>
<evidence type="ECO:0000256" key="3">
    <source>
        <dbReference type="ARBA" id="ARBA00022806"/>
    </source>
</evidence>
<evidence type="ECO:0000256" key="2">
    <source>
        <dbReference type="ARBA" id="ARBA00022801"/>
    </source>
</evidence>
<dbReference type="Pfam" id="PF13087">
    <property type="entry name" value="AAA_12"/>
    <property type="match status" value="1"/>
</dbReference>